<proteinExistence type="predicted"/>
<evidence type="ECO:0000256" key="2">
    <source>
        <dbReference type="SAM" id="MobiDB-lite"/>
    </source>
</evidence>
<dbReference type="InterPro" id="IPR002885">
    <property type="entry name" value="PPR_rpt"/>
</dbReference>
<dbReference type="Pfam" id="PF01535">
    <property type="entry name" value="PPR"/>
    <property type="match status" value="2"/>
</dbReference>
<feature type="transmembrane region" description="Helical" evidence="3">
    <location>
        <begin position="487"/>
        <end position="507"/>
    </location>
</feature>
<organism evidence="4 5">
    <name type="scientific">Delitschia confertaspora ATCC 74209</name>
    <dbReference type="NCBI Taxonomy" id="1513339"/>
    <lineage>
        <taxon>Eukaryota</taxon>
        <taxon>Fungi</taxon>
        <taxon>Dikarya</taxon>
        <taxon>Ascomycota</taxon>
        <taxon>Pezizomycotina</taxon>
        <taxon>Dothideomycetes</taxon>
        <taxon>Pleosporomycetidae</taxon>
        <taxon>Pleosporales</taxon>
        <taxon>Delitschiaceae</taxon>
        <taxon>Delitschia</taxon>
    </lineage>
</organism>
<dbReference type="InterPro" id="IPR011990">
    <property type="entry name" value="TPR-like_helical_dom_sf"/>
</dbReference>
<evidence type="ECO:0008006" key="6">
    <source>
        <dbReference type="Google" id="ProtNLM"/>
    </source>
</evidence>
<comment type="caution">
    <text evidence="4">The sequence shown here is derived from an EMBL/GenBank/DDBJ whole genome shotgun (WGS) entry which is preliminary data.</text>
</comment>
<keyword evidence="5" id="KW-1185">Reference proteome</keyword>
<accession>A0A9P4JEU6</accession>
<dbReference type="Gene3D" id="1.25.40.10">
    <property type="entry name" value="Tetratricopeptide repeat domain"/>
    <property type="match status" value="2"/>
</dbReference>
<gene>
    <name evidence="4" type="ORF">GQ43DRAFT_465888</name>
</gene>
<dbReference type="AlphaFoldDB" id="A0A9P4JEU6"/>
<keyword evidence="3" id="KW-0472">Membrane</keyword>
<dbReference type="PANTHER" id="PTHR47938:SF35">
    <property type="entry name" value="PENTATRICOPEPTIDE REPEAT-CONTAINING PROTEIN 4, MITOCHONDRIAL-RELATED"/>
    <property type="match status" value="1"/>
</dbReference>
<evidence type="ECO:0000313" key="4">
    <source>
        <dbReference type="EMBL" id="KAF2198093.1"/>
    </source>
</evidence>
<sequence>MSLLRTLDRTTCVTVVSNVVSLPVCEFLYPALYKAAPSRASRRPFHHSVPRDIPQLPSSSPLKSMDNIFISALVQAGSCKQHAKHLSTFQSVVPHTFNHHKTRRKSTVHEGKKEPNAEAVTRRPFKPLKKLSVVAKAELKAMVDYYGIEPLDDEPRKSVPDEGLLQWNVGNEHQPWPVQDPTQNEYIERLEELLKDDLATHEEIYATYKLLPAPGVVYLHIDTIRDLLHHLAIVEERNQASMHRYLSILDDMKTAHIHITSGEWTSAIAFAGKFMRQVSSDEIESALYIWKEMETRAGIKGTHVTFSVLFDVAVKAGKYSLAEMFLNEMNVRNLKFHRHFRISLIYYWGVRRNGNAVRQAYQDLVEQGDIIDTVVMNAVIAALFRAGEPAAAEHVFHRMKRLNSAKTNPCPPPADWREARKLSIRLTKGGMKYRAQKDTQERAALQELAPIAPDSHTYGLVIRHYAESAGNIDQVMMLLQEMKNNSIPLHGTIFIVIFHGFASFGGVRYSSWTRYHLERFWAEYLKLVQSGLAKMYFSPLAVVAGLKAWRKCADEGETLRAWEEIRGLWDMNAEDEERVLRVLNRLCPRTGMQTSYFRGNLDG</sequence>
<name>A0A9P4JEU6_9PLEO</name>
<reference evidence="4" key="1">
    <citation type="journal article" date="2020" name="Stud. Mycol.">
        <title>101 Dothideomycetes genomes: a test case for predicting lifestyles and emergence of pathogens.</title>
        <authorList>
            <person name="Haridas S."/>
            <person name="Albert R."/>
            <person name="Binder M."/>
            <person name="Bloem J."/>
            <person name="Labutti K."/>
            <person name="Salamov A."/>
            <person name="Andreopoulos B."/>
            <person name="Baker S."/>
            <person name="Barry K."/>
            <person name="Bills G."/>
            <person name="Bluhm B."/>
            <person name="Cannon C."/>
            <person name="Castanera R."/>
            <person name="Culley D."/>
            <person name="Daum C."/>
            <person name="Ezra D."/>
            <person name="Gonzalez J."/>
            <person name="Henrissat B."/>
            <person name="Kuo A."/>
            <person name="Liang C."/>
            <person name="Lipzen A."/>
            <person name="Lutzoni F."/>
            <person name="Magnuson J."/>
            <person name="Mondo S."/>
            <person name="Nolan M."/>
            <person name="Ohm R."/>
            <person name="Pangilinan J."/>
            <person name="Park H.-J."/>
            <person name="Ramirez L."/>
            <person name="Alfaro M."/>
            <person name="Sun H."/>
            <person name="Tritt A."/>
            <person name="Yoshinaga Y."/>
            <person name="Zwiers L.-H."/>
            <person name="Turgeon B."/>
            <person name="Goodwin S."/>
            <person name="Spatafora J."/>
            <person name="Crous P."/>
            <person name="Grigoriev I."/>
        </authorList>
    </citation>
    <scope>NUCLEOTIDE SEQUENCE</scope>
    <source>
        <strain evidence="4">ATCC 74209</strain>
    </source>
</reference>
<keyword evidence="3" id="KW-0812">Transmembrane</keyword>
<dbReference type="GO" id="GO:0003729">
    <property type="term" value="F:mRNA binding"/>
    <property type="evidence" value="ECO:0007669"/>
    <property type="project" value="TreeGrafter"/>
</dbReference>
<keyword evidence="3" id="KW-1133">Transmembrane helix</keyword>
<dbReference type="Proteomes" id="UP000799536">
    <property type="component" value="Unassembled WGS sequence"/>
</dbReference>
<dbReference type="EMBL" id="ML994171">
    <property type="protein sequence ID" value="KAF2198093.1"/>
    <property type="molecule type" value="Genomic_DNA"/>
</dbReference>
<protein>
    <recommendedName>
        <fullName evidence="6">Pentatricopeptide repeat domain protein</fullName>
    </recommendedName>
</protein>
<dbReference type="PROSITE" id="PS51375">
    <property type="entry name" value="PPR"/>
    <property type="match status" value="2"/>
</dbReference>
<evidence type="ECO:0000256" key="1">
    <source>
        <dbReference type="PROSITE-ProRule" id="PRU00708"/>
    </source>
</evidence>
<feature type="compositionally biased region" description="Basic and acidic residues" evidence="2">
    <location>
        <begin position="107"/>
        <end position="116"/>
    </location>
</feature>
<evidence type="ECO:0000256" key="3">
    <source>
        <dbReference type="SAM" id="Phobius"/>
    </source>
</evidence>
<feature type="repeat" description="PPR" evidence="1">
    <location>
        <begin position="372"/>
        <end position="406"/>
    </location>
</feature>
<dbReference type="PANTHER" id="PTHR47938">
    <property type="entry name" value="RESPIRATORY COMPLEX I CHAPERONE (CIA84), PUTATIVE (AFU_ORTHOLOGUE AFUA_2G06020)-RELATED"/>
    <property type="match status" value="1"/>
</dbReference>
<dbReference type="NCBIfam" id="TIGR00756">
    <property type="entry name" value="PPR"/>
    <property type="match status" value="1"/>
</dbReference>
<dbReference type="OrthoDB" id="1908178at2759"/>
<feature type="repeat" description="PPR" evidence="1">
    <location>
        <begin position="454"/>
        <end position="489"/>
    </location>
</feature>
<evidence type="ECO:0000313" key="5">
    <source>
        <dbReference type="Proteomes" id="UP000799536"/>
    </source>
</evidence>
<feature type="region of interest" description="Disordered" evidence="2">
    <location>
        <begin position="98"/>
        <end position="118"/>
    </location>
</feature>